<dbReference type="CDD" id="cd18809">
    <property type="entry name" value="SF1_C_RecD"/>
    <property type="match status" value="1"/>
</dbReference>
<dbReference type="InterPro" id="IPR003840">
    <property type="entry name" value="DNA_helicase_dom"/>
</dbReference>
<dbReference type="Proteomes" id="UP001632038">
    <property type="component" value="Unassembled WGS sequence"/>
</dbReference>
<keyword evidence="2" id="KW-0378">Hydrolase</keyword>
<accession>A0ABD3CD56</accession>
<reference evidence="9" key="1">
    <citation type="journal article" date="2024" name="IScience">
        <title>Strigolactones Initiate the Formation of Haustorium-like Structures in Castilleja.</title>
        <authorList>
            <person name="Buerger M."/>
            <person name="Peterson D."/>
            <person name="Chory J."/>
        </authorList>
    </citation>
    <scope>NUCLEOTIDE SEQUENCE [LARGE SCALE GENOMIC DNA]</scope>
</reference>
<evidence type="ECO:0000313" key="9">
    <source>
        <dbReference type="Proteomes" id="UP001632038"/>
    </source>
</evidence>
<dbReference type="FunFam" id="3.40.50.300:FF:002884">
    <property type="entry name" value="ATP-dependent DNA helicase"/>
    <property type="match status" value="1"/>
</dbReference>
<dbReference type="PANTHER" id="PTHR10492">
    <property type="match status" value="1"/>
</dbReference>
<comment type="caution">
    <text evidence="8">The sequence shown here is derived from an EMBL/GenBank/DDBJ whole genome shotgun (WGS) entry which is preliminary data.</text>
</comment>
<evidence type="ECO:0008006" key="10">
    <source>
        <dbReference type="Google" id="ProtNLM"/>
    </source>
</evidence>
<feature type="domain" description="DNA helicase Pif1-like 2B" evidence="7">
    <location>
        <begin position="229"/>
        <end position="275"/>
    </location>
</feature>
<dbReference type="EMBL" id="JAVIJP010000039">
    <property type="protein sequence ID" value="KAL3627249.1"/>
    <property type="molecule type" value="Genomic_DNA"/>
</dbReference>
<keyword evidence="3" id="KW-0347">Helicase</keyword>
<dbReference type="GO" id="GO:0016787">
    <property type="term" value="F:hydrolase activity"/>
    <property type="evidence" value="ECO:0007669"/>
    <property type="project" value="UniProtKB-KW"/>
</dbReference>
<evidence type="ECO:0000256" key="5">
    <source>
        <dbReference type="SAM" id="MobiDB-lite"/>
    </source>
</evidence>
<dbReference type="Gene3D" id="3.40.50.300">
    <property type="entry name" value="P-loop containing nucleotide triphosphate hydrolases"/>
    <property type="match status" value="1"/>
</dbReference>
<dbReference type="GO" id="GO:0005524">
    <property type="term" value="F:ATP binding"/>
    <property type="evidence" value="ECO:0007669"/>
    <property type="project" value="UniProtKB-KW"/>
</dbReference>
<evidence type="ECO:0000259" key="7">
    <source>
        <dbReference type="Pfam" id="PF21530"/>
    </source>
</evidence>
<evidence type="ECO:0000256" key="4">
    <source>
        <dbReference type="ARBA" id="ARBA00022840"/>
    </source>
</evidence>
<dbReference type="GO" id="GO:0004386">
    <property type="term" value="F:helicase activity"/>
    <property type="evidence" value="ECO:0007669"/>
    <property type="project" value="UniProtKB-KW"/>
</dbReference>
<dbReference type="Pfam" id="PF21530">
    <property type="entry name" value="Pif1_2B_dom"/>
    <property type="match status" value="1"/>
</dbReference>
<keyword evidence="1" id="KW-0547">Nucleotide-binding</keyword>
<proteinExistence type="predicted"/>
<evidence type="ECO:0000259" key="6">
    <source>
        <dbReference type="Pfam" id="PF02689"/>
    </source>
</evidence>
<dbReference type="AlphaFoldDB" id="A0ABD3CD56"/>
<keyword evidence="9" id="KW-1185">Reference proteome</keyword>
<dbReference type="Pfam" id="PF02689">
    <property type="entry name" value="Herpes_Helicase"/>
    <property type="match status" value="1"/>
</dbReference>
<gene>
    <name evidence="8" type="ORF">CASFOL_028612</name>
</gene>
<feature type="region of interest" description="Disordered" evidence="5">
    <location>
        <begin position="368"/>
        <end position="388"/>
    </location>
</feature>
<protein>
    <recommendedName>
        <fullName evidence="10">ATP-dependent DNA helicase</fullName>
    </recommendedName>
</protein>
<evidence type="ECO:0000256" key="3">
    <source>
        <dbReference type="ARBA" id="ARBA00022806"/>
    </source>
</evidence>
<dbReference type="PANTHER" id="PTHR10492:SF96">
    <property type="entry name" value="ATP-DEPENDENT DNA HELICASE"/>
    <property type="match status" value="1"/>
</dbReference>
<evidence type="ECO:0000256" key="2">
    <source>
        <dbReference type="ARBA" id="ARBA00022801"/>
    </source>
</evidence>
<dbReference type="InterPro" id="IPR027417">
    <property type="entry name" value="P-loop_NTPase"/>
</dbReference>
<evidence type="ECO:0000313" key="8">
    <source>
        <dbReference type="EMBL" id="KAL3627249.1"/>
    </source>
</evidence>
<dbReference type="InterPro" id="IPR049163">
    <property type="entry name" value="Pif1-like_2B_dom"/>
</dbReference>
<name>A0ABD3CD56_9LAMI</name>
<keyword evidence="4" id="KW-0067">ATP-binding</keyword>
<feature type="domain" description="DNA replication helicase" evidence="6">
    <location>
        <begin position="317"/>
        <end position="380"/>
    </location>
</feature>
<organism evidence="8 9">
    <name type="scientific">Castilleja foliolosa</name>
    <dbReference type="NCBI Taxonomy" id="1961234"/>
    <lineage>
        <taxon>Eukaryota</taxon>
        <taxon>Viridiplantae</taxon>
        <taxon>Streptophyta</taxon>
        <taxon>Embryophyta</taxon>
        <taxon>Tracheophyta</taxon>
        <taxon>Spermatophyta</taxon>
        <taxon>Magnoliopsida</taxon>
        <taxon>eudicotyledons</taxon>
        <taxon>Gunneridae</taxon>
        <taxon>Pentapetalae</taxon>
        <taxon>asterids</taxon>
        <taxon>lamiids</taxon>
        <taxon>Lamiales</taxon>
        <taxon>Orobanchaceae</taxon>
        <taxon>Pedicularideae</taxon>
        <taxon>Castillejinae</taxon>
        <taxon>Castilleja</taxon>
    </lineage>
</organism>
<dbReference type="SUPFAM" id="SSF52540">
    <property type="entry name" value="P-loop containing nucleoside triphosphate hydrolases"/>
    <property type="match status" value="1"/>
</dbReference>
<sequence length="388" mass="43990">MCPTNNETPRFLQLYIYDTMNEILNRMRFFDNSHHRKLSEDVVRRLSDTLNSCNEYARLFKNATEMCDSSEKCDFSVRLYSNIGDRRYEPPAPGTLGGIVRADDSNASTYDIVIHRKDGAPQRTLGDPDINDPHNTRFIKIPPQYLVHSKGNRLHSLISFIYDETTLNNSSPETLSNRAIVCPTNDTSDGINKLVATLTPGECRIYNSHYVMIPHAENHRDLEALYPQEYSNQLSFPGIPSHQPTLKINTPVMLIHNINQSLGLCNGTRLLVTQLLPRIIEAQIITGTSIGVRVYIPRIKFVHDNKDLPFVFTRRQFPLTICYVMTINKSQGQSLKRIGIYLPKPVFTHGQLYVALSRATSPSSLKVLIDPTDDNPTDKQKMLSSPIS</sequence>
<evidence type="ECO:0000256" key="1">
    <source>
        <dbReference type="ARBA" id="ARBA00022741"/>
    </source>
</evidence>